<evidence type="ECO:0000313" key="4">
    <source>
        <dbReference type="Proteomes" id="UP000324678"/>
    </source>
</evidence>
<dbReference type="KEGG" id="ail:FLP10_06460"/>
<proteinExistence type="predicted"/>
<keyword evidence="4" id="KW-1185">Reference proteome</keyword>
<gene>
    <name evidence="3" type="ORF">FLP10_06460</name>
</gene>
<organism evidence="3 4">
    <name type="scientific">Agromyces intestinalis</name>
    <dbReference type="NCBI Taxonomy" id="2592652"/>
    <lineage>
        <taxon>Bacteria</taxon>
        <taxon>Bacillati</taxon>
        <taxon>Actinomycetota</taxon>
        <taxon>Actinomycetes</taxon>
        <taxon>Micrococcales</taxon>
        <taxon>Microbacteriaceae</taxon>
        <taxon>Agromyces</taxon>
    </lineage>
</organism>
<evidence type="ECO:0000259" key="2">
    <source>
        <dbReference type="Pfam" id="PF13699"/>
    </source>
</evidence>
<dbReference type="AlphaFoldDB" id="A0A5C1YDC5"/>
<dbReference type="OrthoDB" id="9153660at2"/>
<dbReference type="EMBL" id="CP043505">
    <property type="protein sequence ID" value="QEO14103.1"/>
    <property type="molecule type" value="Genomic_DNA"/>
</dbReference>
<feature type="region of interest" description="Disordered" evidence="1">
    <location>
        <begin position="179"/>
        <end position="234"/>
    </location>
</feature>
<feature type="compositionally biased region" description="Acidic residues" evidence="1">
    <location>
        <begin position="225"/>
        <end position="234"/>
    </location>
</feature>
<feature type="domain" description="eCIS core" evidence="2">
    <location>
        <begin position="76"/>
        <end position="152"/>
    </location>
</feature>
<feature type="region of interest" description="Disordered" evidence="1">
    <location>
        <begin position="1"/>
        <end position="34"/>
    </location>
</feature>
<feature type="compositionally biased region" description="Basic and acidic residues" evidence="1">
    <location>
        <begin position="1"/>
        <end position="10"/>
    </location>
</feature>
<accession>A0A5C1YDC5</accession>
<dbReference type="InterPro" id="IPR025295">
    <property type="entry name" value="eCIS_core_dom"/>
</dbReference>
<name>A0A5C1YDC5_9MICO</name>
<reference evidence="3 4" key="1">
    <citation type="submission" date="2019-09" db="EMBL/GenBank/DDBJ databases">
        <title>Genome sequencing of strain KACC 19306.</title>
        <authorList>
            <person name="Heo J."/>
            <person name="Kim S.-J."/>
            <person name="Kim J.-S."/>
            <person name="Hong S.-B."/>
            <person name="Kwon S.-W."/>
        </authorList>
    </citation>
    <scope>NUCLEOTIDE SEQUENCE [LARGE SCALE GENOMIC DNA]</scope>
    <source>
        <strain evidence="3 4">KACC 19306</strain>
    </source>
</reference>
<dbReference type="Pfam" id="PF13699">
    <property type="entry name" value="eCIS_core"/>
    <property type="match status" value="1"/>
</dbReference>
<dbReference type="RefSeq" id="WP_149160125.1">
    <property type="nucleotide sequence ID" value="NZ_CP043505.1"/>
</dbReference>
<evidence type="ECO:0000256" key="1">
    <source>
        <dbReference type="SAM" id="MobiDB-lite"/>
    </source>
</evidence>
<dbReference type="Proteomes" id="UP000324678">
    <property type="component" value="Chromosome"/>
</dbReference>
<protein>
    <submittedName>
        <fullName evidence="3">DUF4157 domain-containing protein</fullName>
    </submittedName>
</protein>
<sequence length="234" mass="24799">MRIHDDEHGFDPALQPKPARETSPSYAGLADRRPEVLGRDAMLRLQRDAGNGAVSDLVEEQRSPVHDVIGSGGSSLEPGVRADMEQRIGADFGDVRVHTDAAAHESAKSVNAHAYTVGPHIVFQRDAYDPSSTAGRTTIAHELTHVVQQRSGPVEGTSAGGGISVSDPGDRFERAAAENATRVVGDAPPVQRAADDAGSAPTVQREEAGEEEEPVQGLFVQREEAPEEEEEAAG</sequence>
<evidence type="ECO:0000313" key="3">
    <source>
        <dbReference type="EMBL" id="QEO14103.1"/>
    </source>
</evidence>